<dbReference type="AlphaFoldDB" id="A0A809RYZ5"/>
<dbReference type="GO" id="GO:0071973">
    <property type="term" value="P:bacterial-type flagellum-dependent cell motility"/>
    <property type="evidence" value="ECO:0007669"/>
    <property type="project" value="InterPro"/>
</dbReference>
<protein>
    <submittedName>
        <fullName evidence="7">Flagellar hook-associated protein 3</fullName>
    </submittedName>
</protein>
<comment type="subcellular location">
    <subcellularLocation>
        <location evidence="1">Bacterial flagellum</location>
    </subcellularLocation>
    <subcellularLocation>
        <location evidence="2">Secreted</location>
    </subcellularLocation>
</comment>
<evidence type="ECO:0000256" key="4">
    <source>
        <dbReference type="ARBA" id="ARBA00023143"/>
    </source>
</evidence>
<dbReference type="InterPro" id="IPR013384">
    <property type="entry name" value="Flagell_FlgL"/>
</dbReference>
<dbReference type="Gene3D" id="1.20.1330.10">
    <property type="entry name" value="f41 fragment of flagellin, N-terminal domain"/>
    <property type="match status" value="2"/>
</dbReference>
<gene>
    <name evidence="7" type="ORF">DSYM_21150</name>
</gene>
<comment type="similarity">
    <text evidence="3">Belongs to the bacterial flagellin family.</text>
</comment>
<dbReference type="InterPro" id="IPR001492">
    <property type="entry name" value="Flagellin"/>
</dbReference>
<feature type="domain" description="Flagellin N-terminal" evidence="5">
    <location>
        <begin position="4"/>
        <end position="139"/>
    </location>
</feature>
<keyword evidence="7" id="KW-0282">Flagellum</keyword>
<dbReference type="InterPro" id="IPR001029">
    <property type="entry name" value="Flagellin_N"/>
</dbReference>
<dbReference type="PANTHER" id="PTHR42792:SF1">
    <property type="entry name" value="FLAGELLAR HOOK-ASSOCIATED PROTEIN 3"/>
    <property type="match status" value="1"/>
</dbReference>
<dbReference type="Pfam" id="PF00700">
    <property type="entry name" value="Flagellin_C"/>
    <property type="match status" value="1"/>
</dbReference>
<evidence type="ECO:0000256" key="1">
    <source>
        <dbReference type="ARBA" id="ARBA00004365"/>
    </source>
</evidence>
<evidence type="ECO:0000256" key="2">
    <source>
        <dbReference type="ARBA" id="ARBA00004613"/>
    </source>
</evidence>
<sequence length="426" mass="44182">MRVSTGMIFGAGLASIQKQTASQLHTQQQVASGKRILTPADDPVAAARALEVEQAKSTNALYQTNQKAAGEALGLEEGRLVSVGELIRNVRTLAVQGGGGALSDADRRSIATELRQRYDELLGYANATDGNGQYLFSGYMGDTKPFAGSVAGGVSYAGDEGQRRLQVSASRQIAVSDSGNAVFMNIRNGNGSFATSVAATNAGSGIIDAGTVTDPALWNAAANSKDFTLRFAVSGGTTTYDIVDNGSGNSLLTGAAPGAAPYPRVFTPGQAIVLKSQGAEPAFDFGAQLVIAGNPADGDTFDIDASSGQSLFATLGNLIDALEASTGSGAGKTLLANRIGFALTDLDQAQENLLRVRAGLGSRMNEIDALANAGEDLNLNYEQTLSRLQDVDYAAAITRLTQQQMSLEAAQKTFVNVSGLSLFNYV</sequence>
<dbReference type="GO" id="GO:0005198">
    <property type="term" value="F:structural molecule activity"/>
    <property type="evidence" value="ECO:0007669"/>
    <property type="project" value="InterPro"/>
</dbReference>
<evidence type="ECO:0000259" key="5">
    <source>
        <dbReference type="Pfam" id="PF00669"/>
    </source>
</evidence>
<dbReference type="EMBL" id="AP021857">
    <property type="protein sequence ID" value="BBO21416.1"/>
    <property type="molecule type" value="Genomic_DNA"/>
</dbReference>
<accession>A0A809RYZ5</accession>
<dbReference type="Pfam" id="PF00669">
    <property type="entry name" value="Flagellin_N"/>
    <property type="match status" value="1"/>
</dbReference>
<evidence type="ECO:0000256" key="3">
    <source>
        <dbReference type="ARBA" id="ARBA00005709"/>
    </source>
</evidence>
<dbReference type="Proteomes" id="UP000662914">
    <property type="component" value="Chromosome"/>
</dbReference>
<dbReference type="SUPFAM" id="SSF64518">
    <property type="entry name" value="Phase 1 flagellin"/>
    <property type="match status" value="1"/>
</dbReference>
<evidence type="ECO:0000313" key="7">
    <source>
        <dbReference type="EMBL" id="BBO21416.1"/>
    </source>
</evidence>
<dbReference type="GO" id="GO:0009424">
    <property type="term" value="C:bacterial-type flagellum hook"/>
    <property type="evidence" value="ECO:0007669"/>
    <property type="project" value="InterPro"/>
</dbReference>
<dbReference type="PANTHER" id="PTHR42792">
    <property type="entry name" value="FLAGELLIN"/>
    <property type="match status" value="1"/>
</dbReference>
<proteinExistence type="inferred from homology"/>
<reference evidence="7" key="1">
    <citation type="journal article" name="DNA Res.">
        <title>The physiological potential of anammox bacteria as revealed by their core genome structure.</title>
        <authorList>
            <person name="Okubo T."/>
            <person name="Toyoda A."/>
            <person name="Fukuhara K."/>
            <person name="Uchiyama I."/>
            <person name="Harigaya Y."/>
            <person name="Kuroiwa M."/>
            <person name="Suzuki T."/>
            <person name="Murakami Y."/>
            <person name="Suwa Y."/>
            <person name="Takami H."/>
        </authorList>
    </citation>
    <scope>NUCLEOTIDE SEQUENCE</scope>
    <source>
        <strain evidence="7">317325-3</strain>
    </source>
</reference>
<evidence type="ECO:0000259" key="6">
    <source>
        <dbReference type="Pfam" id="PF00700"/>
    </source>
</evidence>
<keyword evidence="7" id="KW-0966">Cell projection</keyword>
<evidence type="ECO:0000313" key="8">
    <source>
        <dbReference type="Proteomes" id="UP000662914"/>
    </source>
</evidence>
<dbReference type="KEGG" id="ddz:DSYM_21150"/>
<name>A0A809RYZ5_9PROT</name>
<keyword evidence="7" id="KW-0969">Cilium</keyword>
<feature type="domain" description="Flagellin C-terminal" evidence="6">
    <location>
        <begin position="345"/>
        <end position="417"/>
    </location>
</feature>
<organism evidence="7 8">
    <name type="scientific">Candidatus Desulfobacillus denitrificans</name>
    <dbReference type="NCBI Taxonomy" id="2608985"/>
    <lineage>
        <taxon>Bacteria</taxon>
        <taxon>Pseudomonadati</taxon>
        <taxon>Pseudomonadota</taxon>
        <taxon>Betaproteobacteria</taxon>
        <taxon>Candidatus Desulfobacillus</taxon>
    </lineage>
</organism>
<dbReference type="InterPro" id="IPR046358">
    <property type="entry name" value="Flagellin_C"/>
</dbReference>
<keyword evidence="4" id="KW-0975">Bacterial flagellum</keyword>
<dbReference type="NCBIfam" id="TIGR02550">
    <property type="entry name" value="flagell_flgL"/>
    <property type="match status" value="1"/>
</dbReference>
<dbReference type="GO" id="GO:0005576">
    <property type="term" value="C:extracellular region"/>
    <property type="evidence" value="ECO:0007669"/>
    <property type="project" value="UniProtKB-SubCell"/>
</dbReference>